<name>A0ABD3UPF0_9LAMI</name>
<organism evidence="1 2">
    <name type="scientific">Penstemon smallii</name>
    <dbReference type="NCBI Taxonomy" id="265156"/>
    <lineage>
        <taxon>Eukaryota</taxon>
        <taxon>Viridiplantae</taxon>
        <taxon>Streptophyta</taxon>
        <taxon>Embryophyta</taxon>
        <taxon>Tracheophyta</taxon>
        <taxon>Spermatophyta</taxon>
        <taxon>Magnoliopsida</taxon>
        <taxon>eudicotyledons</taxon>
        <taxon>Gunneridae</taxon>
        <taxon>Pentapetalae</taxon>
        <taxon>asterids</taxon>
        <taxon>lamiids</taxon>
        <taxon>Lamiales</taxon>
        <taxon>Plantaginaceae</taxon>
        <taxon>Cheloneae</taxon>
        <taxon>Penstemon</taxon>
    </lineage>
</organism>
<dbReference type="AlphaFoldDB" id="A0ABD3UPF0"/>
<gene>
    <name evidence="1" type="ORF">ACJIZ3_013288</name>
</gene>
<reference evidence="1 2" key="1">
    <citation type="submission" date="2024-12" db="EMBL/GenBank/DDBJ databases">
        <title>The unique morphological basis and parallel evolutionary history of personate flowers in Penstemon.</title>
        <authorList>
            <person name="Depatie T.H."/>
            <person name="Wessinger C.A."/>
        </authorList>
    </citation>
    <scope>NUCLEOTIDE SEQUENCE [LARGE SCALE GENOMIC DNA]</scope>
    <source>
        <strain evidence="1">WTNN_2</strain>
        <tissue evidence="1">Leaf</tissue>
    </source>
</reference>
<proteinExistence type="predicted"/>
<comment type="caution">
    <text evidence="1">The sequence shown here is derived from an EMBL/GenBank/DDBJ whole genome shotgun (WGS) entry which is preliminary data.</text>
</comment>
<protein>
    <submittedName>
        <fullName evidence="1">Uncharacterized protein</fullName>
    </submittedName>
</protein>
<evidence type="ECO:0000313" key="1">
    <source>
        <dbReference type="EMBL" id="KAL3851406.1"/>
    </source>
</evidence>
<sequence>MLDWPLGRIEAAEMQNGRANLLWQNRALYLLQVEFQRMESAWLVDRAFPRIVSLSTNSRFCKF</sequence>
<dbReference type="EMBL" id="JBJXBP010000001">
    <property type="protein sequence ID" value="KAL3851406.1"/>
    <property type="molecule type" value="Genomic_DNA"/>
</dbReference>
<keyword evidence="2" id="KW-1185">Reference proteome</keyword>
<accession>A0ABD3UPF0</accession>
<dbReference type="Proteomes" id="UP001634393">
    <property type="component" value="Unassembled WGS sequence"/>
</dbReference>
<evidence type="ECO:0000313" key="2">
    <source>
        <dbReference type="Proteomes" id="UP001634393"/>
    </source>
</evidence>